<sequence length="556" mass="59956">MTDNDTIEVAAVPALTDDDLVLRAQGHEPELPRRFSRLSVLSLAFVITNSWVGFAATFGTALLAGGGPGVFWGIIIAFVVCSIITIGLAELASAYPSAGGQYHFTFMVSSPKYRAASAFVMGWLSSLAWGLVTVSAGVYVAQLIAGIATFFDETLVFERWQIYLLFVAINTLATLIVCVAPQLLPKIEVISLWSSLLACLISTIVIGALSGPKQPARVIFVEDQNVTGWSNGFAFIIGIGTSMYTFVSTDSATHLAEEVPNPGFNIPRIMWLTPVIGVISTIPYLLVIMFSATDLEAVANSSLPILTLYQQATGNQAATAALTIWIMLNYFGATIGCVATVGRLVWAFARDNGIPFSPFFAKVSPTKKTPIRATIACLVFQVLYGLIYIGSTTAFNSIISLSILALNVTYVIPQGIVLLRGRSKVLPARSFRLGHRIGNFVNGFSFLWVAFYSVIFCFPIFIPPTTGDMNYLSPVAVGIILLILIAWYGGKRKTFTGPVSNLIIGIFQREGKATADVSFMLAHSGYRASRDSNYHNDKGEIVVEVNAAVPLTLFSG</sequence>
<dbReference type="PANTHER" id="PTHR45649:SF11">
    <property type="entry name" value="TRANSPORTER, PUTATIVE (EUROFUNG)-RELATED"/>
    <property type="match status" value="1"/>
</dbReference>
<comment type="caution">
    <text evidence="7">The sequence shown here is derived from an EMBL/GenBank/DDBJ whole genome shotgun (WGS) entry which is preliminary data.</text>
</comment>
<dbReference type="InterPro" id="IPR002293">
    <property type="entry name" value="AA/rel_permease1"/>
</dbReference>
<feature type="transmembrane region" description="Helical" evidence="6">
    <location>
        <begin position="70"/>
        <end position="95"/>
    </location>
</feature>
<comment type="subcellular location">
    <subcellularLocation>
        <location evidence="1">Membrane</location>
        <topology evidence="1">Multi-pass membrane protein</topology>
    </subcellularLocation>
</comment>
<evidence type="ECO:0000256" key="3">
    <source>
        <dbReference type="ARBA" id="ARBA00022692"/>
    </source>
</evidence>
<dbReference type="Gene3D" id="1.20.1740.10">
    <property type="entry name" value="Amino acid/polyamine transporter I"/>
    <property type="match status" value="1"/>
</dbReference>
<dbReference type="GO" id="GO:0016020">
    <property type="term" value="C:membrane"/>
    <property type="evidence" value="ECO:0007669"/>
    <property type="project" value="UniProtKB-SubCell"/>
</dbReference>
<dbReference type="Proteomes" id="UP001203852">
    <property type="component" value="Unassembled WGS sequence"/>
</dbReference>
<evidence type="ECO:0000313" key="7">
    <source>
        <dbReference type="EMBL" id="KAI1610593.1"/>
    </source>
</evidence>
<evidence type="ECO:0000313" key="8">
    <source>
        <dbReference type="Proteomes" id="UP001203852"/>
    </source>
</evidence>
<feature type="transmembrane region" description="Helical" evidence="6">
    <location>
        <begin position="160"/>
        <end position="180"/>
    </location>
</feature>
<feature type="transmembrane region" description="Helical" evidence="6">
    <location>
        <begin position="324"/>
        <end position="349"/>
    </location>
</feature>
<feature type="transmembrane region" description="Helical" evidence="6">
    <location>
        <begin position="116"/>
        <end position="140"/>
    </location>
</feature>
<keyword evidence="3 6" id="KW-0812">Transmembrane</keyword>
<feature type="transmembrane region" description="Helical" evidence="6">
    <location>
        <begin position="229"/>
        <end position="248"/>
    </location>
</feature>
<accession>A0AAN6DSC2</accession>
<gene>
    <name evidence="7" type="ORF">EDD36DRAFT_490878</name>
</gene>
<keyword evidence="5 6" id="KW-0472">Membrane</keyword>
<reference evidence="7" key="1">
    <citation type="journal article" date="2022" name="bioRxiv">
        <title>Deciphering the potential niche of two novel black yeast fungi from a biological soil crust based on their genomes, phenotypes, and melanin regulation.</title>
        <authorList>
            <consortium name="DOE Joint Genome Institute"/>
            <person name="Carr E.C."/>
            <person name="Barton Q."/>
            <person name="Grambo S."/>
            <person name="Sullivan M."/>
            <person name="Renfro C.M."/>
            <person name="Kuo A."/>
            <person name="Pangilinan J."/>
            <person name="Lipzen A."/>
            <person name="Keymanesh K."/>
            <person name="Savage E."/>
            <person name="Barry K."/>
            <person name="Grigoriev I.V."/>
            <person name="Riekhof W.R."/>
            <person name="Harris S.S."/>
        </authorList>
    </citation>
    <scope>NUCLEOTIDE SEQUENCE</scope>
    <source>
        <strain evidence="7">JF 03-4F</strain>
    </source>
</reference>
<dbReference type="PANTHER" id="PTHR45649">
    <property type="entry name" value="AMINO-ACID PERMEASE BAT1"/>
    <property type="match status" value="1"/>
</dbReference>
<evidence type="ECO:0000256" key="5">
    <source>
        <dbReference type="ARBA" id="ARBA00023136"/>
    </source>
</evidence>
<dbReference type="GO" id="GO:0022857">
    <property type="term" value="F:transmembrane transporter activity"/>
    <property type="evidence" value="ECO:0007669"/>
    <property type="project" value="InterPro"/>
</dbReference>
<evidence type="ECO:0000256" key="4">
    <source>
        <dbReference type="ARBA" id="ARBA00022989"/>
    </source>
</evidence>
<keyword evidence="4 6" id="KW-1133">Transmembrane helix</keyword>
<keyword evidence="2" id="KW-0813">Transport</keyword>
<feature type="transmembrane region" description="Helical" evidence="6">
    <location>
        <begin position="40"/>
        <end position="64"/>
    </location>
</feature>
<dbReference type="NCBIfam" id="TIGR01167">
    <property type="entry name" value="LPXTG_anchor"/>
    <property type="match status" value="1"/>
</dbReference>
<dbReference type="Pfam" id="PF13520">
    <property type="entry name" value="AA_permease_2"/>
    <property type="match status" value="1"/>
</dbReference>
<evidence type="ECO:0000256" key="1">
    <source>
        <dbReference type="ARBA" id="ARBA00004141"/>
    </source>
</evidence>
<name>A0AAN6DSC2_9EURO</name>
<feature type="transmembrane region" description="Helical" evidence="6">
    <location>
        <begin position="370"/>
        <end position="389"/>
    </location>
</feature>
<feature type="transmembrane region" description="Helical" evidence="6">
    <location>
        <begin position="469"/>
        <end position="488"/>
    </location>
</feature>
<evidence type="ECO:0000256" key="2">
    <source>
        <dbReference type="ARBA" id="ARBA00022448"/>
    </source>
</evidence>
<proteinExistence type="predicted"/>
<feature type="transmembrane region" description="Helical" evidence="6">
    <location>
        <begin position="440"/>
        <end position="463"/>
    </location>
</feature>
<organism evidence="7 8">
    <name type="scientific">Exophiala viscosa</name>
    <dbReference type="NCBI Taxonomy" id="2486360"/>
    <lineage>
        <taxon>Eukaryota</taxon>
        <taxon>Fungi</taxon>
        <taxon>Dikarya</taxon>
        <taxon>Ascomycota</taxon>
        <taxon>Pezizomycotina</taxon>
        <taxon>Eurotiomycetes</taxon>
        <taxon>Chaetothyriomycetidae</taxon>
        <taxon>Chaetothyriales</taxon>
        <taxon>Herpotrichiellaceae</taxon>
        <taxon>Exophiala</taxon>
    </lineage>
</organism>
<dbReference type="EMBL" id="MU404358">
    <property type="protein sequence ID" value="KAI1610593.1"/>
    <property type="molecule type" value="Genomic_DNA"/>
</dbReference>
<feature type="transmembrane region" description="Helical" evidence="6">
    <location>
        <begin position="395"/>
        <end position="419"/>
    </location>
</feature>
<feature type="transmembrane region" description="Helical" evidence="6">
    <location>
        <begin position="269"/>
        <end position="292"/>
    </location>
</feature>
<keyword evidence="8" id="KW-1185">Reference proteome</keyword>
<dbReference type="PIRSF" id="PIRSF006060">
    <property type="entry name" value="AA_transporter"/>
    <property type="match status" value="1"/>
</dbReference>
<feature type="transmembrane region" description="Helical" evidence="6">
    <location>
        <begin position="192"/>
        <end position="209"/>
    </location>
</feature>
<dbReference type="AlphaFoldDB" id="A0AAN6DSC2"/>
<protein>
    <submittedName>
        <fullName evidence="7">Amino acid permease</fullName>
    </submittedName>
</protein>
<evidence type="ECO:0000256" key="6">
    <source>
        <dbReference type="SAM" id="Phobius"/>
    </source>
</evidence>